<name>A0AAV9KRP3_9SOLN</name>
<comment type="caution">
    <text evidence="1">The sequence shown here is derived from an EMBL/GenBank/DDBJ whole genome shotgun (WGS) entry which is preliminary data.</text>
</comment>
<evidence type="ECO:0000313" key="1">
    <source>
        <dbReference type="EMBL" id="KAK4716094.1"/>
    </source>
</evidence>
<dbReference type="Proteomes" id="UP001311915">
    <property type="component" value="Unassembled WGS sequence"/>
</dbReference>
<dbReference type="AlphaFoldDB" id="A0AAV9KRP3"/>
<dbReference type="PANTHER" id="PTHR34222">
    <property type="entry name" value="GAG_PRE-INTEGRS DOMAIN-CONTAINING PROTEIN"/>
    <property type="match status" value="1"/>
</dbReference>
<protein>
    <submittedName>
        <fullName evidence="1">Uncharacterized protein</fullName>
    </submittedName>
</protein>
<accession>A0AAV9KRP3</accession>
<dbReference type="EMBL" id="JAWPEI010000009">
    <property type="protein sequence ID" value="KAK4716094.1"/>
    <property type="molecule type" value="Genomic_DNA"/>
</dbReference>
<evidence type="ECO:0000313" key="2">
    <source>
        <dbReference type="Proteomes" id="UP001311915"/>
    </source>
</evidence>
<reference evidence="1 2" key="1">
    <citation type="submission" date="2023-10" db="EMBL/GenBank/DDBJ databases">
        <title>Genome-Wide Identification Analysis in wild type Solanum Pinnatisectum Reveals Some Genes Defensing Phytophthora Infestans.</title>
        <authorList>
            <person name="Sun C."/>
        </authorList>
    </citation>
    <scope>NUCLEOTIDE SEQUENCE [LARGE SCALE GENOMIC DNA]</scope>
    <source>
        <strain evidence="1">LQN</strain>
        <tissue evidence="1">Leaf</tissue>
    </source>
</reference>
<sequence>MVTLVQGNDSVSSYFSKLWEEFDSMTPPQFDCTKSKHFMLHIQRLKVMQFLMGLNENYEQARSQILMTSPTPNINKAYYMLIERESQRSIASSSSLGEMIDLGAMMAGKGNYNQKPQKNWNLICDHCKLKGHTKVVCYRLIG</sequence>
<dbReference type="PANTHER" id="PTHR34222:SF82">
    <property type="entry name" value="CCHC-TYPE DOMAIN-CONTAINING PROTEIN"/>
    <property type="match status" value="1"/>
</dbReference>
<organism evidence="1 2">
    <name type="scientific">Solanum pinnatisectum</name>
    <name type="common">tansyleaf nightshade</name>
    <dbReference type="NCBI Taxonomy" id="50273"/>
    <lineage>
        <taxon>Eukaryota</taxon>
        <taxon>Viridiplantae</taxon>
        <taxon>Streptophyta</taxon>
        <taxon>Embryophyta</taxon>
        <taxon>Tracheophyta</taxon>
        <taxon>Spermatophyta</taxon>
        <taxon>Magnoliopsida</taxon>
        <taxon>eudicotyledons</taxon>
        <taxon>Gunneridae</taxon>
        <taxon>Pentapetalae</taxon>
        <taxon>asterids</taxon>
        <taxon>lamiids</taxon>
        <taxon>Solanales</taxon>
        <taxon>Solanaceae</taxon>
        <taxon>Solanoideae</taxon>
        <taxon>Solaneae</taxon>
        <taxon>Solanum</taxon>
    </lineage>
</organism>
<proteinExistence type="predicted"/>
<gene>
    <name evidence="1" type="ORF">R3W88_014432</name>
</gene>
<keyword evidence="2" id="KW-1185">Reference proteome</keyword>